<name>A0A3R9P142_9BACI</name>
<evidence type="ECO:0000256" key="9">
    <source>
        <dbReference type="HAMAP-Rule" id="MF_00772"/>
    </source>
</evidence>
<evidence type="ECO:0000256" key="2">
    <source>
        <dbReference type="ARBA" id="ARBA00008711"/>
    </source>
</evidence>
<keyword evidence="3 9" id="KW-0963">Cytoplasm</keyword>
<evidence type="ECO:0000256" key="5">
    <source>
        <dbReference type="ARBA" id="ARBA00022679"/>
    </source>
</evidence>
<dbReference type="OrthoDB" id="9802228at2"/>
<dbReference type="AlphaFoldDB" id="A0A3R9P142"/>
<dbReference type="Pfam" id="PF01035">
    <property type="entry name" value="DNA_binding_1"/>
    <property type="match status" value="1"/>
</dbReference>
<dbReference type="PANTHER" id="PTHR10815:SF13">
    <property type="entry name" value="METHYLATED-DNA--PROTEIN-CYSTEINE METHYLTRANSFERASE"/>
    <property type="match status" value="1"/>
</dbReference>
<evidence type="ECO:0000256" key="4">
    <source>
        <dbReference type="ARBA" id="ARBA00022603"/>
    </source>
</evidence>
<dbReference type="CDD" id="cd06445">
    <property type="entry name" value="ATase"/>
    <property type="match status" value="1"/>
</dbReference>
<comment type="caution">
    <text evidence="12">The sequence shown here is derived from an EMBL/GenBank/DDBJ whole genome shotgun (WGS) entry which is preliminary data.</text>
</comment>
<feature type="active site" description="Nucleophile; methyl group acceptor" evidence="9">
    <location>
        <position position="142"/>
    </location>
</feature>
<keyword evidence="5 9" id="KW-0808">Transferase</keyword>
<dbReference type="Gene3D" id="1.10.10.10">
    <property type="entry name" value="Winged helix-like DNA-binding domain superfamily/Winged helix DNA-binding domain"/>
    <property type="match status" value="1"/>
</dbReference>
<dbReference type="EC" id="2.1.1.63" evidence="9"/>
<reference evidence="12 13" key="1">
    <citation type="submission" date="2018-10" db="EMBL/GenBank/DDBJ databases">
        <title>Draft genome sequence of Bacillus salarius IM0101, isolated from a hypersaline soil in Inner Mongolia, China.</title>
        <authorList>
            <person name="Yamprayoonswat W."/>
            <person name="Boonvisut S."/>
            <person name="Jumpathong W."/>
            <person name="Sittihan S."/>
            <person name="Ruangsuj P."/>
            <person name="Wanthongcharoen S."/>
            <person name="Thongpramul N."/>
            <person name="Pimmason S."/>
            <person name="Yu B."/>
            <person name="Yasawong M."/>
        </authorList>
    </citation>
    <scope>NUCLEOTIDE SEQUENCE [LARGE SCALE GENOMIC DNA]</scope>
    <source>
        <strain evidence="12 13">IM0101</strain>
    </source>
</reference>
<gene>
    <name evidence="12" type="ORF">D7Z54_25840</name>
</gene>
<dbReference type="InterPro" id="IPR036631">
    <property type="entry name" value="MGMT_N_sf"/>
</dbReference>
<dbReference type="RefSeq" id="WP_125560531.1">
    <property type="nucleotide sequence ID" value="NZ_RBVX01000036.1"/>
</dbReference>
<dbReference type="GO" id="GO:0003908">
    <property type="term" value="F:methylated-DNA-[protein]-cysteine S-methyltransferase activity"/>
    <property type="evidence" value="ECO:0007669"/>
    <property type="project" value="UniProtKB-UniRule"/>
</dbReference>
<keyword evidence="7 9" id="KW-0234">DNA repair</keyword>
<comment type="catalytic activity">
    <reaction evidence="8 9">
        <text>a 6-O-methyl-2'-deoxyguanosine in DNA + L-cysteinyl-[protein] = S-methyl-L-cysteinyl-[protein] + a 2'-deoxyguanosine in DNA</text>
        <dbReference type="Rhea" id="RHEA:24000"/>
        <dbReference type="Rhea" id="RHEA-COMP:10131"/>
        <dbReference type="Rhea" id="RHEA-COMP:10132"/>
        <dbReference type="Rhea" id="RHEA-COMP:11367"/>
        <dbReference type="Rhea" id="RHEA-COMP:11368"/>
        <dbReference type="ChEBI" id="CHEBI:29950"/>
        <dbReference type="ChEBI" id="CHEBI:82612"/>
        <dbReference type="ChEBI" id="CHEBI:85445"/>
        <dbReference type="ChEBI" id="CHEBI:85448"/>
        <dbReference type="EC" id="2.1.1.63"/>
    </reaction>
</comment>
<dbReference type="Proteomes" id="UP000275076">
    <property type="component" value="Unassembled WGS sequence"/>
</dbReference>
<dbReference type="GO" id="GO:0005737">
    <property type="term" value="C:cytoplasm"/>
    <property type="evidence" value="ECO:0007669"/>
    <property type="project" value="UniProtKB-SubCell"/>
</dbReference>
<evidence type="ECO:0000259" key="11">
    <source>
        <dbReference type="Pfam" id="PF02870"/>
    </source>
</evidence>
<dbReference type="InterPro" id="IPR023546">
    <property type="entry name" value="MGMT"/>
</dbReference>
<sequence length="172" mass="19082">MTTAEKLYYTQVNTRVGPLTIAATEHGLCALHFGESDTVIEAMKPWVQKHDIAASMEQDFKKLQSVTEQLHEYFAGERKTFDIALDLYGTPFQRSAWQALKQIPYGETRSYKQIAEVIGSPKAVRAIGSANNKNPVSIIVPCHRVIGSNGKMVGYGSGIDKKEHLLKMEGVL</sequence>
<evidence type="ECO:0000256" key="6">
    <source>
        <dbReference type="ARBA" id="ARBA00022763"/>
    </source>
</evidence>
<keyword evidence="6 9" id="KW-0227">DNA damage</keyword>
<dbReference type="InterPro" id="IPR036388">
    <property type="entry name" value="WH-like_DNA-bd_sf"/>
</dbReference>
<feature type="domain" description="Methylated-DNA-[protein]-cysteine S-methyltransferase DNA binding" evidence="10">
    <location>
        <begin position="91"/>
        <end position="171"/>
    </location>
</feature>
<dbReference type="Pfam" id="PF02870">
    <property type="entry name" value="Methyltransf_1N"/>
    <property type="match status" value="1"/>
</dbReference>
<comment type="similarity">
    <text evidence="2 9">Belongs to the MGMT family.</text>
</comment>
<comment type="function">
    <text evidence="9">Involved in the cellular defense against the biological effects of O6-methylguanine (O6-MeG) and O4-methylthymine (O4-MeT) in DNA. Repairs the methylated nucleobase in DNA by stoichiometrically transferring the methyl group to a cysteine residue in the enzyme. This is a suicide reaction: the enzyme is irreversibly inactivated.</text>
</comment>
<comment type="subcellular location">
    <subcellularLocation>
        <location evidence="9">Cytoplasm</location>
    </subcellularLocation>
</comment>
<dbReference type="GO" id="GO:0032259">
    <property type="term" value="P:methylation"/>
    <property type="evidence" value="ECO:0007669"/>
    <property type="project" value="UniProtKB-KW"/>
</dbReference>
<dbReference type="PANTHER" id="PTHR10815">
    <property type="entry name" value="METHYLATED-DNA--PROTEIN-CYSTEINE METHYLTRANSFERASE"/>
    <property type="match status" value="1"/>
</dbReference>
<dbReference type="EMBL" id="RBVX01000036">
    <property type="protein sequence ID" value="RSL30522.1"/>
    <property type="molecule type" value="Genomic_DNA"/>
</dbReference>
<keyword evidence="4 9" id="KW-0489">Methyltransferase</keyword>
<evidence type="ECO:0000313" key="12">
    <source>
        <dbReference type="EMBL" id="RSL30522.1"/>
    </source>
</evidence>
<dbReference type="Gene3D" id="3.30.160.70">
    <property type="entry name" value="Methylated DNA-protein cysteine methyltransferase domain"/>
    <property type="match status" value="1"/>
</dbReference>
<dbReference type="InterPro" id="IPR014048">
    <property type="entry name" value="MethylDNA_cys_MeTrfase_DNA-bd"/>
</dbReference>
<dbReference type="SUPFAM" id="SSF46767">
    <property type="entry name" value="Methylated DNA-protein cysteine methyltransferase, C-terminal domain"/>
    <property type="match status" value="1"/>
</dbReference>
<evidence type="ECO:0000256" key="1">
    <source>
        <dbReference type="ARBA" id="ARBA00001286"/>
    </source>
</evidence>
<organism evidence="12 13">
    <name type="scientific">Salibacterium salarium</name>
    <dbReference type="NCBI Taxonomy" id="284579"/>
    <lineage>
        <taxon>Bacteria</taxon>
        <taxon>Bacillati</taxon>
        <taxon>Bacillota</taxon>
        <taxon>Bacilli</taxon>
        <taxon>Bacillales</taxon>
        <taxon>Bacillaceae</taxon>
    </lineage>
</organism>
<evidence type="ECO:0000256" key="3">
    <source>
        <dbReference type="ARBA" id="ARBA00022490"/>
    </source>
</evidence>
<keyword evidence="13" id="KW-1185">Reference proteome</keyword>
<protein>
    <recommendedName>
        <fullName evidence="9">Methylated-DNA--protein-cysteine methyltransferase</fullName>
        <ecNumber evidence="9">2.1.1.63</ecNumber>
    </recommendedName>
    <alternativeName>
        <fullName evidence="9">6-O-methylguanine-DNA methyltransferase</fullName>
        <shortName evidence="9">MGMT</shortName>
    </alternativeName>
    <alternativeName>
        <fullName evidence="9">O-6-methylguanine-DNA-alkyltransferase</fullName>
    </alternativeName>
</protein>
<dbReference type="FunFam" id="1.10.10.10:FF:000214">
    <property type="entry name" value="Methylated-DNA--protein-cysteine methyltransferase"/>
    <property type="match status" value="1"/>
</dbReference>
<dbReference type="InterPro" id="IPR008332">
    <property type="entry name" value="MethylG_MeTrfase_N"/>
</dbReference>
<dbReference type="PROSITE" id="PS00374">
    <property type="entry name" value="MGMT"/>
    <property type="match status" value="1"/>
</dbReference>
<dbReference type="InterPro" id="IPR036217">
    <property type="entry name" value="MethylDNA_cys_MeTrfase_DNAb"/>
</dbReference>
<dbReference type="SUPFAM" id="SSF53155">
    <property type="entry name" value="Methylated DNA-protein cysteine methyltransferase domain"/>
    <property type="match status" value="1"/>
</dbReference>
<dbReference type="NCBIfam" id="TIGR00589">
    <property type="entry name" value="ogt"/>
    <property type="match status" value="1"/>
</dbReference>
<comment type="miscellaneous">
    <text evidence="9">This enzyme catalyzes only one turnover and therefore is not strictly catalytic. According to one definition, an enzyme is a biocatalyst that acts repeatedly and over many reaction cycles.</text>
</comment>
<evidence type="ECO:0000259" key="10">
    <source>
        <dbReference type="Pfam" id="PF01035"/>
    </source>
</evidence>
<comment type="catalytic activity">
    <reaction evidence="1 9">
        <text>a 4-O-methyl-thymidine in DNA + L-cysteinyl-[protein] = a thymidine in DNA + S-methyl-L-cysteinyl-[protein]</text>
        <dbReference type="Rhea" id="RHEA:53428"/>
        <dbReference type="Rhea" id="RHEA-COMP:10131"/>
        <dbReference type="Rhea" id="RHEA-COMP:10132"/>
        <dbReference type="Rhea" id="RHEA-COMP:13555"/>
        <dbReference type="Rhea" id="RHEA-COMP:13556"/>
        <dbReference type="ChEBI" id="CHEBI:29950"/>
        <dbReference type="ChEBI" id="CHEBI:82612"/>
        <dbReference type="ChEBI" id="CHEBI:137386"/>
        <dbReference type="ChEBI" id="CHEBI:137387"/>
        <dbReference type="EC" id="2.1.1.63"/>
    </reaction>
</comment>
<feature type="domain" description="Methylguanine DNA methyltransferase ribonuclease-like" evidence="11">
    <location>
        <begin position="7"/>
        <end position="87"/>
    </location>
</feature>
<dbReference type="HAMAP" id="MF_00772">
    <property type="entry name" value="OGT"/>
    <property type="match status" value="1"/>
</dbReference>
<dbReference type="GO" id="GO:0006307">
    <property type="term" value="P:DNA alkylation repair"/>
    <property type="evidence" value="ECO:0007669"/>
    <property type="project" value="UniProtKB-UniRule"/>
</dbReference>
<dbReference type="InterPro" id="IPR001497">
    <property type="entry name" value="MethylDNA_cys_MeTrfase_AS"/>
</dbReference>
<evidence type="ECO:0000256" key="8">
    <source>
        <dbReference type="ARBA" id="ARBA00049348"/>
    </source>
</evidence>
<evidence type="ECO:0000256" key="7">
    <source>
        <dbReference type="ARBA" id="ARBA00023204"/>
    </source>
</evidence>
<evidence type="ECO:0000313" key="13">
    <source>
        <dbReference type="Proteomes" id="UP000275076"/>
    </source>
</evidence>
<proteinExistence type="inferred from homology"/>
<accession>A0A3R9P142</accession>